<dbReference type="RefSeq" id="WP_203712039.1">
    <property type="nucleotide sequence ID" value="NZ_BONE01000012.1"/>
</dbReference>
<gene>
    <name evidence="1" type="ORF">Asi02nite_20300</name>
</gene>
<keyword evidence="2" id="KW-1185">Reference proteome</keyword>
<comment type="caution">
    <text evidence="1">The sequence shown here is derived from an EMBL/GenBank/DDBJ whole genome shotgun (WGS) entry which is preliminary data.</text>
</comment>
<evidence type="ECO:0000313" key="2">
    <source>
        <dbReference type="Proteomes" id="UP000604117"/>
    </source>
</evidence>
<evidence type="ECO:0000313" key="1">
    <source>
        <dbReference type="EMBL" id="GIF72512.1"/>
    </source>
</evidence>
<name>A0ABQ4CMI8_9ACTN</name>
<proteinExistence type="predicted"/>
<dbReference type="Proteomes" id="UP000604117">
    <property type="component" value="Unassembled WGS sequence"/>
</dbReference>
<accession>A0ABQ4CMI8</accession>
<sequence>MGVLCDYFRAADVSTVVTIMDVTDGGPVQREGYEQVVDCVDAKGIEPAVVLGRLVAFVRGESWYRGIAHSGFVWTDGDGGAGSPRCTIGCGTRWPG</sequence>
<organism evidence="1 2">
    <name type="scientific">Asanoa siamensis</name>
    <dbReference type="NCBI Taxonomy" id="926357"/>
    <lineage>
        <taxon>Bacteria</taxon>
        <taxon>Bacillati</taxon>
        <taxon>Actinomycetota</taxon>
        <taxon>Actinomycetes</taxon>
        <taxon>Micromonosporales</taxon>
        <taxon>Micromonosporaceae</taxon>
        <taxon>Asanoa</taxon>
    </lineage>
</organism>
<reference evidence="1 2" key="1">
    <citation type="submission" date="2021-01" db="EMBL/GenBank/DDBJ databases">
        <title>Whole genome shotgun sequence of Asanoa siamensis NBRC 107932.</title>
        <authorList>
            <person name="Komaki H."/>
            <person name="Tamura T."/>
        </authorList>
    </citation>
    <scope>NUCLEOTIDE SEQUENCE [LARGE SCALE GENOMIC DNA]</scope>
    <source>
        <strain evidence="1 2">NBRC 107932</strain>
    </source>
</reference>
<dbReference type="EMBL" id="BONE01000012">
    <property type="protein sequence ID" value="GIF72512.1"/>
    <property type="molecule type" value="Genomic_DNA"/>
</dbReference>
<protein>
    <submittedName>
        <fullName evidence="1">Uncharacterized protein</fullName>
    </submittedName>
</protein>